<protein>
    <submittedName>
        <fullName evidence="1">Uncharacterized protein</fullName>
    </submittedName>
</protein>
<evidence type="ECO:0000313" key="1">
    <source>
        <dbReference type="EMBL" id="AAU47410.1"/>
    </source>
</evidence>
<dbReference type="EMBL" id="CP000010">
    <property type="protein sequence ID" value="AAU47410.1"/>
    <property type="molecule type" value="Genomic_DNA"/>
</dbReference>
<dbReference type="AlphaFoldDB" id="A0A0H2WDX0"/>
<sequence>MDCLDSSDLGMCVALCDALPRGNGRHAQCLRGDSMCKSFASGFTGRTNRFGRRNVGRS</sequence>
<gene>
    <name evidence="1" type="ordered locus">BMA1131</name>
</gene>
<keyword evidence="2" id="KW-1185">Reference proteome</keyword>
<accession>A0A0H2WDX0</accession>
<evidence type="ECO:0000313" key="2">
    <source>
        <dbReference type="Proteomes" id="UP000006693"/>
    </source>
</evidence>
<name>A0A0H2WDX0_BURMA</name>
<organism evidence="1 2">
    <name type="scientific">Burkholderia mallei (strain ATCC 23344)</name>
    <dbReference type="NCBI Taxonomy" id="243160"/>
    <lineage>
        <taxon>Bacteria</taxon>
        <taxon>Pseudomonadati</taxon>
        <taxon>Pseudomonadota</taxon>
        <taxon>Betaproteobacteria</taxon>
        <taxon>Burkholderiales</taxon>
        <taxon>Burkholderiaceae</taxon>
        <taxon>Burkholderia</taxon>
        <taxon>pseudomallei group</taxon>
    </lineage>
</organism>
<dbReference type="HOGENOM" id="CLU_210818_0_0_4"/>
<reference evidence="1 2" key="1">
    <citation type="journal article" date="2004" name="Proc. Natl. Acad. Sci. U.S.A.">
        <title>Structural flexibility in the Burkholderia mallei genome.</title>
        <authorList>
            <person name="Nierman W.C."/>
            <person name="DeShazer D."/>
            <person name="Kim H.S."/>
            <person name="Tettelin H."/>
            <person name="Nelson K.E."/>
            <person name="Feldblyum T."/>
            <person name="Ulrich R.L."/>
            <person name="Ronning C.M."/>
            <person name="Brinkac L.M."/>
            <person name="Daugherty S.C."/>
            <person name="Davidsen T.D."/>
            <person name="Deboy R.T."/>
            <person name="Dimitrov G."/>
            <person name="Dodson R.J."/>
            <person name="Durkin A.S."/>
            <person name="Gwinn M.L."/>
            <person name="Haft D.H."/>
            <person name="Khouri H."/>
            <person name="Kolonay J.F."/>
            <person name="Madupu R."/>
            <person name="Mohammoud Y."/>
            <person name="Nelson W.C."/>
            <person name="Radune D."/>
            <person name="Romero C.M."/>
            <person name="Sarria S."/>
            <person name="Selengut J."/>
            <person name="Shamblin C."/>
            <person name="Sullivan S.A."/>
            <person name="White O."/>
            <person name="Yu Y."/>
            <person name="Zafar N."/>
            <person name="Zhou L."/>
            <person name="Fraser C.M."/>
        </authorList>
    </citation>
    <scope>NUCLEOTIDE SEQUENCE [LARGE SCALE GENOMIC DNA]</scope>
    <source>
        <strain evidence="1 2">ATCC 23344</strain>
    </source>
</reference>
<proteinExistence type="predicted"/>
<dbReference type="Proteomes" id="UP000006693">
    <property type="component" value="Chromosome 1"/>
</dbReference>
<dbReference type="KEGG" id="bma:BMA1131"/>